<evidence type="ECO:0000313" key="1">
    <source>
        <dbReference type="EMBL" id="KNC86877.1"/>
    </source>
</evidence>
<reference evidence="1 2" key="1">
    <citation type="submission" date="2011-02" db="EMBL/GenBank/DDBJ databases">
        <title>The Genome Sequence of Sphaeroforma arctica JP610.</title>
        <authorList>
            <consortium name="The Broad Institute Genome Sequencing Platform"/>
            <person name="Russ C."/>
            <person name="Cuomo C."/>
            <person name="Young S.K."/>
            <person name="Zeng Q."/>
            <person name="Gargeya S."/>
            <person name="Alvarado L."/>
            <person name="Berlin A."/>
            <person name="Chapman S.B."/>
            <person name="Chen Z."/>
            <person name="Freedman E."/>
            <person name="Gellesch M."/>
            <person name="Goldberg J."/>
            <person name="Griggs A."/>
            <person name="Gujja S."/>
            <person name="Heilman E."/>
            <person name="Heiman D."/>
            <person name="Howarth C."/>
            <person name="Mehta T."/>
            <person name="Neiman D."/>
            <person name="Pearson M."/>
            <person name="Roberts A."/>
            <person name="Saif S."/>
            <person name="Shea T."/>
            <person name="Shenoy N."/>
            <person name="Sisk P."/>
            <person name="Stolte C."/>
            <person name="Sykes S."/>
            <person name="White J."/>
            <person name="Yandava C."/>
            <person name="Burger G."/>
            <person name="Gray M.W."/>
            <person name="Holland P.W.H."/>
            <person name="King N."/>
            <person name="Lang F.B.F."/>
            <person name="Roger A.J."/>
            <person name="Ruiz-Trillo I."/>
            <person name="Haas B."/>
            <person name="Nusbaum C."/>
            <person name="Birren B."/>
        </authorList>
    </citation>
    <scope>NUCLEOTIDE SEQUENCE [LARGE SCALE GENOMIC DNA]</scope>
    <source>
        <strain evidence="1 2">JP610</strain>
    </source>
</reference>
<accession>A0A0L0GCY1</accession>
<gene>
    <name evidence="1" type="ORF">SARC_00972</name>
</gene>
<dbReference type="AlphaFoldDB" id="A0A0L0GCY1"/>
<sequence>MGSVGGGTGGGVAHFSNDGVKGVRVISCAHNVLGDDVKIVRERLQEAADVIKFGCVSMKAFELIAKEVDFGNAVVQGELLGEGDEMNEKFPYAADGDGVEIVTKVAIECVGVLV</sequence>
<dbReference type="EMBL" id="KQ241631">
    <property type="protein sequence ID" value="KNC86877.1"/>
    <property type="molecule type" value="Genomic_DNA"/>
</dbReference>
<dbReference type="RefSeq" id="XP_014160779.1">
    <property type="nucleotide sequence ID" value="XM_014305304.1"/>
</dbReference>
<name>A0A0L0GCY1_9EUKA</name>
<keyword evidence="2" id="KW-1185">Reference proteome</keyword>
<dbReference type="GeneID" id="25901476"/>
<dbReference type="Proteomes" id="UP000054560">
    <property type="component" value="Unassembled WGS sequence"/>
</dbReference>
<proteinExistence type="predicted"/>
<protein>
    <submittedName>
        <fullName evidence="1">Uncharacterized protein</fullName>
    </submittedName>
</protein>
<evidence type="ECO:0000313" key="2">
    <source>
        <dbReference type="Proteomes" id="UP000054560"/>
    </source>
</evidence>
<organism evidence="1 2">
    <name type="scientific">Sphaeroforma arctica JP610</name>
    <dbReference type="NCBI Taxonomy" id="667725"/>
    <lineage>
        <taxon>Eukaryota</taxon>
        <taxon>Ichthyosporea</taxon>
        <taxon>Ichthyophonida</taxon>
        <taxon>Sphaeroforma</taxon>
    </lineage>
</organism>